<dbReference type="SUPFAM" id="SSF52540">
    <property type="entry name" value="P-loop containing nucleoside triphosphate hydrolases"/>
    <property type="match status" value="1"/>
</dbReference>
<comment type="caution">
    <text evidence="1">The sequence shown here is derived from an EMBL/GenBank/DDBJ whole genome shotgun (WGS) entry which is preliminary data.</text>
</comment>
<gene>
    <name evidence="1" type="ORF">OCL97_16100</name>
</gene>
<evidence type="ECO:0008006" key="3">
    <source>
        <dbReference type="Google" id="ProtNLM"/>
    </source>
</evidence>
<accession>A0ABW6CTP9</accession>
<organism evidence="1 2">
    <name type="scientific">Phenylobacterium ferrooxidans</name>
    <dbReference type="NCBI Taxonomy" id="2982689"/>
    <lineage>
        <taxon>Bacteria</taxon>
        <taxon>Pseudomonadati</taxon>
        <taxon>Pseudomonadota</taxon>
        <taxon>Alphaproteobacteria</taxon>
        <taxon>Caulobacterales</taxon>
        <taxon>Caulobacteraceae</taxon>
        <taxon>Phenylobacterium</taxon>
    </lineage>
</organism>
<evidence type="ECO:0000313" key="1">
    <source>
        <dbReference type="EMBL" id="MFD3265481.1"/>
    </source>
</evidence>
<reference evidence="1 2" key="1">
    <citation type="submission" date="2022-09" db="EMBL/GenBank/DDBJ databases">
        <title>New species of Phenylobacterium.</title>
        <authorList>
            <person name="Mieszkin S."/>
        </authorList>
    </citation>
    <scope>NUCLEOTIDE SEQUENCE [LARGE SCALE GENOMIC DNA]</scope>
    <source>
        <strain evidence="1 2">HK31-G</strain>
    </source>
</reference>
<protein>
    <recommendedName>
        <fullName evidence="3">Sulfotransferase family protein</fullName>
    </recommendedName>
</protein>
<dbReference type="EMBL" id="JAOTJD010000033">
    <property type="protein sequence ID" value="MFD3265481.1"/>
    <property type="molecule type" value="Genomic_DNA"/>
</dbReference>
<dbReference type="Pfam" id="PF17784">
    <property type="entry name" value="Sulfotransfer_4"/>
    <property type="match status" value="1"/>
</dbReference>
<keyword evidence="2" id="KW-1185">Reference proteome</keyword>
<dbReference type="InterPro" id="IPR040632">
    <property type="entry name" value="Sulfotransfer_4"/>
</dbReference>
<dbReference type="InterPro" id="IPR027417">
    <property type="entry name" value="P-loop_NTPase"/>
</dbReference>
<dbReference type="Gene3D" id="3.40.50.300">
    <property type="entry name" value="P-loop containing nucleotide triphosphate hydrolases"/>
    <property type="match status" value="1"/>
</dbReference>
<name>A0ABW6CTP9_9CAUL</name>
<evidence type="ECO:0000313" key="2">
    <source>
        <dbReference type="Proteomes" id="UP001598130"/>
    </source>
</evidence>
<dbReference type="PANTHER" id="PTHR36978">
    <property type="entry name" value="P-LOOP CONTAINING NUCLEOTIDE TRIPHOSPHATE HYDROLASE"/>
    <property type="match status" value="1"/>
</dbReference>
<dbReference type="RefSeq" id="WP_377370901.1">
    <property type="nucleotide sequence ID" value="NZ_JAOTJD010000033.1"/>
</dbReference>
<dbReference type="PANTHER" id="PTHR36978:SF4">
    <property type="entry name" value="P-LOOP CONTAINING NUCLEOSIDE TRIPHOSPHATE HYDROLASE PROTEIN"/>
    <property type="match status" value="1"/>
</dbReference>
<sequence>MTRDDDLPPRCWGVGLVRTGNTSFCEALTLLGYDPVAQSPGFEQLRTLRGGSENGVVLHYKYLDYIFPGSKFVLMTRPLDAWLASMLHAHTADPRPIAGQHDRIARRMAIYETVGYDAAILTASFHRHHADVRRYFADRPDDLLEMDITAGDGWDKLCPFLGLPPPKAPFPRLNAGATAI</sequence>
<dbReference type="Proteomes" id="UP001598130">
    <property type="component" value="Unassembled WGS sequence"/>
</dbReference>
<proteinExistence type="predicted"/>